<proteinExistence type="predicted"/>
<dbReference type="EMBL" id="JAUQSY010000003">
    <property type="protein sequence ID" value="MDO7874115.1"/>
    <property type="molecule type" value="Genomic_DNA"/>
</dbReference>
<evidence type="ECO:0000313" key="2">
    <source>
        <dbReference type="Proteomes" id="UP001176429"/>
    </source>
</evidence>
<evidence type="ECO:0008006" key="3">
    <source>
        <dbReference type="Google" id="ProtNLM"/>
    </source>
</evidence>
<gene>
    <name evidence="1" type="ORF">Q5H93_05170</name>
</gene>
<evidence type="ECO:0000313" key="1">
    <source>
        <dbReference type="EMBL" id="MDO7874115.1"/>
    </source>
</evidence>
<name>A0ABT9B7C9_9BACT</name>
<comment type="caution">
    <text evidence="1">The sequence shown here is derived from an EMBL/GenBank/DDBJ whole genome shotgun (WGS) entry which is preliminary data.</text>
</comment>
<accession>A0ABT9B7C9</accession>
<protein>
    <recommendedName>
        <fullName evidence="3">DUF3347 domain-containing protein</fullName>
    </recommendedName>
</protein>
<sequence length="233" mass="25217">MKNKEPVRNGTFSDADLAADCDLRADHLEAYLDALEGEGMTADMIKQFRADTLAFRQLPTEVNLSGLVSAAVDKRDAALEAARTGLRRAAKPLSRAFGDESAEYRGLQVGEVSRKTVTQVLNLLLTVPGAGAPYVDDAQAKAEGFSKERLTALQPLYDDLFKKEAAVTAAETAALKGTRTRVLAYNALNTTCSSYCARGYDHFVEQDETLTSLFVRHPASQAPKDDDETPPSA</sequence>
<dbReference type="RefSeq" id="WP_305005432.1">
    <property type="nucleotide sequence ID" value="NZ_JAUQSY010000003.1"/>
</dbReference>
<reference evidence="1" key="1">
    <citation type="submission" date="2023-07" db="EMBL/GenBank/DDBJ databases">
        <authorList>
            <person name="Kim M.K."/>
        </authorList>
    </citation>
    <scope>NUCLEOTIDE SEQUENCE</scope>
    <source>
        <strain evidence="1">ASUV-10-1</strain>
    </source>
</reference>
<keyword evidence="2" id="KW-1185">Reference proteome</keyword>
<organism evidence="1 2">
    <name type="scientific">Hymenobacter aranciens</name>
    <dbReference type="NCBI Taxonomy" id="3063996"/>
    <lineage>
        <taxon>Bacteria</taxon>
        <taxon>Pseudomonadati</taxon>
        <taxon>Bacteroidota</taxon>
        <taxon>Cytophagia</taxon>
        <taxon>Cytophagales</taxon>
        <taxon>Hymenobacteraceae</taxon>
        <taxon>Hymenobacter</taxon>
    </lineage>
</organism>
<dbReference type="Proteomes" id="UP001176429">
    <property type="component" value="Unassembled WGS sequence"/>
</dbReference>